<dbReference type="EMBL" id="JARTCD010000029">
    <property type="protein sequence ID" value="KAJ8657792.1"/>
    <property type="molecule type" value="Genomic_DNA"/>
</dbReference>
<gene>
    <name evidence="8" type="ORF">O0I10_006607</name>
</gene>
<organism evidence="8 9">
    <name type="scientific">Lichtheimia ornata</name>
    <dbReference type="NCBI Taxonomy" id="688661"/>
    <lineage>
        <taxon>Eukaryota</taxon>
        <taxon>Fungi</taxon>
        <taxon>Fungi incertae sedis</taxon>
        <taxon>Mucoromycota</taxon>
        <taxon>Mucoromycotina</taxon>
        <taxon>Mucoromycetes</taxon>
        <taxon>Mucorales</taxon>
        <taxon>Lichtheimiaceae</taxon>
        <taxon>Lichtheimia</taxon>
    </lineage>
</organism>
<evidence type="ECO:0000256" key="3">
    <source>
        <dbReference type="ARBA" id="ARBA00022776"/>
    </source>
</evidence>
<dbReference type="InterPro" id="IPR015943">
    <property type="entry name" value="WD40/YVTN_repeat-like_dom_sf"/>
</dbReference>
<evidence type="ECO:0000256" key="5">
    <source>
        <dbReference type="ARBA" id="ARBA00023306"/>
    </source>
</evidence>
<dbReference type="InterPro" id="IPR001680">
    <property type="entry name" value="WD40_rpt"/>
</dbReference>
<dbReference type="InterPro" id="IPR024789">
    <property type="entry name" value="APC4"/>
</dbReference>
<evidence type="ECO:0000256" key="1">
    <source>
        <dbReference type="ARBA" id="ARBA00016067"/>
    </source>
</evidence>
<evidence type="ECO:0000313" key="9">
    <source>
        <dbReference type="Proteomes" id="UP001234581"/>
    </source>
</evidence>
<dbReference type="InterPro" id="IPR024790">
    <property type="entry name" value="APC4_long_dom"/>
</dbReference>
<dbReference type="InterPro" id="IPR036322">
    <property type="entry name" value="WD40_repeat_dom_sf"/>
</dbReference>
<keyword evidence="5" id="KW-0131">Cell cycle</keyword>
<dbReference type="Pfam" id="PF12894">
    <property type="entry name" value="ANAPC4_WD40"/>
    <property type="match status" value="1"/>
</dbReference>
<dbReference type="RefSeq" id="XP_058342705.1">
    <property type="nucleotide sequence ID" value="XM_058486634.1"/>
</dbReference>
<evidence type="ECO:0000259" key="6">
    <source>
        <dbReference type="Pfam" id="PF12894"/>
    </source>
</evidence>
<dbReference type="Proteomes" id="UP001234581">
    <property type="component" value="Unassembled WGS sequence"/>
</dbReference>
<dbReference type="Gene3D" id="2.130.10.10">
    <property type="entry name" value="YVTN repeat-like/Quinoprotein amine dehydrogenase"/>
    <property type="match status" value="1"/>
</dbReference>
<evidence type="ECO:0000313" key="8">
    <source>
        <dbReference type="EMBL" id="KAJ8657792.1"/>
    </source>
</evidence>
<keyword evidence="2" id="KW-0132">Cell division</keyword>
<dbReference type="GO" id="GO:0034399">
    <property type="term" value="C:nuclear periphery"/>
    <property type="evidence" value="ECO:0007669"/>
    <property type="project" value="TreeGrafter"/>
</dbReference>
<dbReference type="SMART" id="SM00320">
    <property type="entry name" value="WD40"/>
    <property type="match status" value="2"/>
</dbReference>
<protein>
    <recommendedName>
        <fullName evidence="1">Anaphase-promoting complex subunit 4</fullName>
    </recommendedName>
</protein>
<evidence type="ECO:0000256" key="2">
    <source>
        <dbReference type="ARBA" id="ARBA00022618"/>
    </source>
</evidence>
<accession>A0AAD7V2C4</accession>
<sequence>MFPPYSEKILRKRVAKVAWCPTSDLAAIVFDDSSIALCRDGVSPIWSLPAPNDSNVLCLEWNPQGNEFVVGATDGTVTRIDARSYEPKCTTCWPSALTTLDNTFGDSSITALCWVNFSRHKAQEMYLHGFDPSVLDFTRVLPALSMVPPDEPIPLIPTQRIKKPPFPEPPMDDMDDQTLLLIGDEEGYIHICLNGTYHIGSFSTRSKGSKDAFSLTTIDASSDVSELQTLSYRKTAAVNEITFSTLQCDLLRCRRTELCNLATEHGHVLFLLQYIRQTINVLAKHHTTVTSLSKQNATKISDLLLSRNEQTLPMPEIELLGLIATGNPCEAVYEYFTQLLSEQQLKRWSERATHSYSCSQMIVCEYLQPACERLLLHLDTLYGYSLWTERYNGLLDPEAVNLCMRRTKKLMQSLTRYLADVTKESVTFSEFIKWMSNMFYKFVGEGGTEAEVIPYDPWRAVEHIRNSFASDRLAPYFIASSTASAQEMNFSDMVGSVSEACRAMLQQPSITLSANITVTESQTLELDCTRDDTSIGRFAASWMDEDQAKQHYALIQRNDALGDKVILIKKDLKRVEPAGYASLDFGSCHISDFEFLDAEEIALVSAYPTQETLLSTIEYNAMEYVPFQAQEARIEQFQECQFSRSMELEKTKDAVIGANGRPRRRTIGVYRANRKASSYFLDE</sequence>
<dbReference type="AlphaFoldDB" id="A0AAD7V2C4"/>
<dbReference type="SUPFAM" id="SSF50978">
    <property type="entry name" value="WD40 repeat-like"/>
    <property type="match status" value="1"/>
</dbReference>
<keyword evidence="3" id="KW-0498">Mitosis</keyword>
<dbReference type="PANTHER" id="PTHR13260:SF0">
    <property type="entry name" value="ANAPHASE-PROMOTING COMPLEX SUBUNIT 4"/>
    <property type="match status" value="1"/>
</dbReference>
<reference evidence="8 9" key="1">
    <citation type="submission" date="2023-03" db="EMBL/GenBank/DDBJ databases">
        <title>Genome sequence of Lichtheimia ornata CBS 291.66.</title>
        <authorList>
            <person name="Mohabir J.T."/>
            <person name="Shea T.P."/>
            <person name="Kurbessoian T."/>
            <person name="Berby B."/>
            <person name="Fontaine J."/>
            <person name="Livny J."/>
            <person name="Gnirke A."/>
            <person name="Stajich J.E."/>
            <person name="Cuomo C.A."/>
        </authorList>
    </citation>
    <scope>NUCLEOTIDE SEQUENCE [LARGE SCALE GENOMIC DNA]</scope>
    <source>
        <strain evidence="8">CBS 291.66</strain>
    </source>
</reference>
<keyword evidence="4" id="KW-0833">Ubl conjugation pathway</keyword>
<feature type="domain" description="Anaphase-promoting complex subunit 4 long" evidence="7">
    <location>
        <begin position="245"/>
        <end position="439"/>
    </location>
</feature>
<name>A0AAD7V2C4_9FUNG</name>
<proteinExistence type="predicted"/>
<dbReference type="GO" id="GO:0070979">
    <property type="term" value="P:protein K11-linked ubiquitination"/>
    <property type="evidence" value="ECO:0007669"/>
    <property type="project" value="TreeGrafter"/>
</dbReference>
<dbReference type="GO" id="GO:0051301">
    <property type="term" value="P:cell division"/>
    <property type="evidence" value="ECO:0007669"/>
    <property type="project" value="UniProtKB-KW"/>
</dbReference>
<dbReference type="Pfam" id="PF12896">
    <property type="entry name" value="ANAPC4"/>
    <property type="match status" value="1"/>
</dbReference>
<evidence type="ECO:0000259" key="7">
    <source>
        <dbReference type="Pfam" id="PF12896"/>
    </source>
</evidence>
<dbReference type="GO" id="GO:0031145">
    <property type="term" value="P:anaphase-promoting complex-dependent catabolic process"/>
    <property type="evidence" value="ECO:0007669"/>
    <property type="project" value="InterPro"/>
</dbReference>
<dbReference type="InterPro" id="IPR024977">
    <property type="entry name" value="Apc4-like_WD40_dom"/>
</dbReference>
<evidence type="ECO:0000256" key="4">
    <source>
        <dbReference type="ARBA" id="ARBA00022786"/>
    </source>
</evidence>
<comment type="caution">
    <text evidence="8">The sequence shown here is derived from an EMBL/GenBank/DDBJ whole genome shotgun (WGS) entry which is preliminary data.</text>
</comment>
<feature type="domain" description="Anaphase-promoting complex subunit 4-like WD40" evidence="6">
    <location>
        <begin position="17"/>
        <end position="85"/>
    </location>
</feature>
<dbReference type="GO" id="GO:0005680">
    <property type="term" value="C:anaphase-promoting complex"/>
    <property type="evidence" value="ECO:0007669"/>
    <property type="project" value="InterPro"/>
</dbReference>
<dbReference type="GeneID" id="83214018"/>
<dbReference type="PANTHER" id="PTHR13260">
    <property type="entry name" value="ANAPHASE PROMOTING COMPLEX SUBUNIT 4 APC4"/>
    <property type="match status" value="1"/>
</dbReference>
<keyword evidence="9" id="KW-1185">Reference proteome</keyword>